<dbReference type="GO" id="GO:0071555">
    <property type="term" value="P:cell wall organization"/>
    <property type="evidence" value="ECO:0007669"/>
    <property type="project" value="UniProtKB-UniRule"/>
</dbReference>
<dbReference type="PANTHER" id="PTHR30582:SF24">
    <property type="entry name" value="L,D-TRANSPEPTIDASE ERFK_SRFK-RELATED"/>
    <property type="match status" value="1"/>
</dbReference>
<dbReference type="FunFam" id="2.40.440.10:FF:000002">
    <property type="entry name" value="L,D-transpeptidase ErfK/SrfK"/>
    <property type="match status" value="1"/>
</dbReference>
<evidence type="ECO:0000256" key="9">
    <source>
        <dbReference type="PROSITE-ProRule" id="PRU01373"/>
    </source>
</evidence>
<evidence type="ECO:0000256" key="6">
    <source>
        <dbReference type="ARBA" id="ARBA00022960"/>
    </source>
</evidence>
<evidence type="ECO:0000256" key="5">
    <source>
        <dbReference type="ARBA" id="ARBA00022801"/>
    </source>
</evidence>
<evidence type="ECO:0000256" key="1">
    <source>
        <dbReference type="ARBA" id="ARBA00004752"/>
    </source>
</evidence>
<dbReference type="Gene3D" id="2.40.440.10">
    <property type="entry name" value="L,D-transpeptidase catalytic domain-like"/>
    <property type="match status" value="1"/>
</dbReference>
<protein>
    <submittedName>
        <fullName evidence="12">Lipoprotein-anchoring transpeptidase ErfK/SrfK</fullName>
    </submittedName>
</protein>
<dbReference type="GO" id="GO:0008360">
    <property type="term" value="P:regulation of cell shape"/>
    <property type="evidence" value="ECO:0007669"/>
    <property type="project" value="UniProtKB-UniRule"/>
</dbReference>
<dbReference type="PANTHER" id="PTHR30582">
    <property type="entry name" value="L,D-TRANSPEPTIDASE"/>
    <property type="match status" value="1"/>
</dbReference>
<dbReference type="PROSITE" id="PS52029">
    <property type="entry name" value="LD_TPASE"/>
    <property type="match status" value="1"/>
</dbReference>
<organism evidence="12 13">
    <name type="scientific">Mycoplana dimorpha</name>
    <dbReference type="NCBI Taxonomy" id="28320"/>
    <lineage>
        <taxon>Bacteria</taxon>
        <taxon>Pseudomonadati</taxon>
        <taxon>Pseudomonadota</taxon>
        <taxon>Alphaproteobacteria</taxon>
        <taxon>Hyphomicrobiales</taxon>
        <taxon>Rhizobiaceae</taxon>
        <taxon>Mycoplana</taxon>
    </lineage>
</organism>
<keyword evidence="8 9" id="KW-0961">Cell wall biogenesis/degradation</keyword>
<keyword evidence="3" id="KW-0328">Glycosyltransferase</keyword>
<dbReference type="InterPro" id="IPR005490">
    <property type="entry name" value="LD_TPept_cat_dom"/>
</dbReference>
<feature type="domain" description="L,D-TPase catalytic" evidence="11">
    <location>
        <begin position="81"/>
        <end position="221"/>
    </location>
</feature>
<keyword evidence="4" id="KW-0808">Transferase</keyword>
<dbReference type="Proteomes" id="UP000241247">
    <property type="component" value="Unassembled WGS sequence"/>
</dbReference>
<name>A0A2T5BAN2_MYCDI</name>
<evidence type="ECO:0000256" key="8">
    <source>
        <dbReference type="ARBA" id="ARBA00023316"/>
    </source>
</evidence>
<dbReference type="InterPro" id="IPR050979">
    <property type="entry name" value="LD-transpeptidase"/>
</dbReference>
<evidence type="ECO:0000313" key="13">
    <source>
        <dbReference type="Proteomes" id="UP000241247"/>
    </source>
</evidence>
<evidence type="ECO:0000256" key="10">
    <source>
        <dbReference type="SAM" id="SignalP"/>
    </source>
</evidence>
<dbReference type="GO" id="GO:0018104">
    <property type="term" value="P:peptidoglycan-protein cross-linking"/>
    <property type="evidence" value="ECO:0007669"/>
    <property type="project" value="TreeGrafter"/>
</dbReference>
<keyword evidence="5" id="KW-0378">Hydrolase</keyword>
<sequence length="222" mass="24544">MRLRTALLLCGLAASTTLAACSSVPADAPVIGEKVATNQIFTSEYGPIEDHGYTLPAIPIKRVDSKFHRQIVDYRTSEKPGTIIVNTPTRFLYFVLPGGKAVRYGIGVGKQGFAWEGEAYIAWKQEWPMWHPPEEMAERKPEIAKYVKEGMKPGLTNPLGARALYLFNDKGHDTLFRIHGSPEWASIGTAASSGCIRMINQDIIDLYSRVRPGKGARVVVQQ</sequence>
<dbReference type="PROSITE" id="PS51257">
    <property type="entry name" value="PROKAR_LIPOPROTEIN"/>
    <property type="match status" value="1"/>
</dbReference>
<accession>A0A2T5BAN2</accession>
<dbReference type="RefSeq" id="WP_108002098.1">
    <property type="nucleotide sequence ID" value="NZ_JBHEEX010000009.1"/>
</dbReference>
<evidence type="ECO:0000256" key="4">
    <source>
        <dbReference type="ARBA" id="ARBA00022679"/>
    </source>
</evidence>
<dbReference type="EMBL" id="PZZZ01000003">
    <property type="protein sequence ID" value="PTM95993.1"/>
    <property type="molecule type" value="Genomic_DNA"/>
</dbReference>
<evidence type="ECO:0000256" key="2">
    <source>
        <dbReference type="ARBA" id="ARBA00005992"/>
    </source>
</evidence>
<dbReference type="GO" id="GO:0005576">
    <property type="term" value="C:extracellular region"/>
    <property type="evidence" value="ECO:0007669"/>
    <property type="project" value="TreeGrafter"/>
</dbReference>
<keyword evidence="7 9" id="KW-0573">Peptidoglycan synthesis</keyword>
<reference evidence="12 13" key="1">
    <citation type="submission" date="2018-04" db="EMBL/GenBank/DDBJ databases">
        <title>Genomic Encyclopedia of Type Strains, Phase IV (KMG-IV): sequencing the most valuable type-strain genomes for metagenomic binning, comparative biology and taxonomic classification.</title>
        <authorList>
            <person name="Goeker M."/>
        </authorList>
    </citation>
    <scope>NUCLEOTIDE SEQUENCE [LARGE SCALE GENOMIC DNA]</scope>
    <source>
        <strain evidence="12 13">DSM 7138</strain>
    </source>
</reference>
<feature type="signal peptide" evidence="10">
    <location>
        <begin position="1"/>
        <end position="19"/>
    </location>
</feature>
<feature type="active site" description="Proton donor/acceptor" evidence="9">
    <location>
        <position position="179"/>
    </location>
</feature>
<feature type="chain" id="PRO_5015735449" evidence="10">
    <location>
        <begin position="20"/>
        <end position="222"/>
    </location>
</feature>
<dbReference type="OrthoDB" id="8478453at2"/>
<keyword evidence="12" id="KW-0449">Lipoprotein</keyword>
<dbReference type="GO" id="GO:0016757">
    <property type="term" value="F:glycosyltransferase activity"/>
    <property type="evidence" value="ECO:0007669"/>
    <property type="project" value="UniProtKB-KW"/>
</dbReference>
<dbReference type="AlphaFoldDB" id="A0A2T5BAN2"/>
<comment type="similarity">
    <text evidence="2">Belongs to the YkuD family.</text>
</comment>
<dbReference type="UniPathway" id="UPA00219"/>
<dbReference type="Pfam" id="PF03734">
    <property type="entry name" value="YkuD"/>
    <property type="match status" value="1"/>
</dbReference>
<keyword evidence="13" id="KW-1185">Reference proteome</keyword>
<dbReference type="InterPro" id="IPR038063">
    <property type="entry name" value="Transpep_catalytic_dom"/>
</dbReference>
<dbReference type="GO" id="GO:0071972">
    <property type="term" value="F:peptidoglycan L,D-transpeptidase activity"/>
    <property type="evidence" value="ECO:0007669"/>
    <property type="project" value="TreeGrafter"/>
</dbReference>
<evidence type="ECO:0000313" key="12">
    <source>
        <dbReference type="EMBL" id="PTM95993.1"/>
    </source>
</evidence>
<gene>
    <name evidence="12" type="ORF">C7449_1036</name>
</gene>
<comment type="pathway">
    <text evidence="1 9">Cell wall biogenesis; peptidoglycan biosynthesis.</text>
</comment>
<keyword evidence="10" id="KW-0732">Signal</keyword>
<comment type="caution">
    <text evidence="12">The sequence shown here is derived from an EMBL/GenBank/DDBJ whole genome shotgun (WGS) entry which is preliminary data.</text>
</comment>
<keyword evidence="6 9" id="KW-0133">Cell shape</keyword>
<dbReference type="CDD" id="cd16913">
    <property type="entry name" value="YkuD_like"/>
    <property type="match status" value="1"/>
</dbReference>
<dbReference type="SUPFAM" id="SSF141523">
    <property type="entry name" value="L,D-transpeptidase catalytic domain-like"/>
    <property type="match status" value="1"/>
</dbReference>
<feature type="active site" description="Nucleophile" evidence="9">
    <location>
        <position position="195"/>
    </location>
</feature>
<proteinExistence type="inferred from homology"/>
<evidence type="ECO:0000256" key="7">
    <source>
        <dbReference type="ARBA" id="ARBA00022984"/>
    </source>
</evidence>
<evidence type="ECO:0000259" key="11">
    <source>
        <dbReference type="PROSITE" id="PS52029"/>
    </source>
</evidence>
<evidence type="ECO:0000256" key="3">
    <source>
        <dbReference type="ARBA" id="ARBA00022676"/>
    </source>
</evidence>